<feature type="region of interest" description="Disordered" evidence="1">
    <location>
        <begin position="431"/>
        <end position="459"/>
    </location>
</feature>
<dbReference type="RefSeq" id="WP_263414942.1">
    <property type="nucleotide sequence ID" value="NZ_BAABBH010000001.1"/>
</dbReference>
<name>A0ABW9KQA2_9BACT</name>
<evidence type="ECO:0000313" key="4">
    <source>
        <dbReference type="EMBL" id="MFN2976875.1"/>
    </source>
</evidence>
<feature type="domain" description="Amidase" evidence="3">
    <location>
        <begin position="87"/>
        <end position="367"/>
    </location>
</feature>
<dbReference type="Proteomes" id="UP001634747">
    <property type="component" value="Unassembled WGS sequence"/>
</dbReference>
<dbReference type="PROSITE" id="PS51257">
    <property type="entry name" value="PROKAR_LIPOPROTEIN"/>
    <property type="match status" value="1"/>
</dbReference>
<reference evidence="4 5" key="1">
    <citation type="submission" date="2024-12" db="EMBL/GenBank/DDBJ databases">
        <authorList>
            <person name="Lee Y."/>
        </authorList>
    </citation>
    <scope>NUCLEOTIDE SEQUENCE [LARGE SCALE GENOMIC DNA]</scope>
    <source>
        <strain evidence="4 5">03SUJ4</strain>
    </source>
</reference>
<protein>
    <submittedName>
        <fullName evidence="4">Amidase</fullName>
    </submittedName>
</protein>
<dbReference type="SUPFAM" id="SSF75304">
    <property type="entry name" value="Amidase signature (AS) enzymes"/>
    <property type="match status" value="1"/>
</dbReference>
<evidence type="ECO:0000256" key="2">
    <source>
        <dbReference type="SAM" id="SignalP"/>
    </source>
</evidence>
<organism evidence="4 5">
    <name type="scientific">Terriglobus aquaticus</name>
    <dbReference type="NCBI Taxonomy" id="940139"/>
    <lineage>
        <taxon>Bacteria</taxon>
        <taxon>Pseudomonadati</taxon>
        <taxon>Acidobacteriota</taxon>
        <taxon>Terriglobia</taxon>
        <taxon>Terriglobales</taxon>
        <taxon>Acidobacteriaceae</taxon>
        <taxon>Terriglobus</taxon>
    </lineage>
</organism>
<evidence type="ECO:0000256" key="1">
    <source>
        <dbReference type="SAM" id="MobiDB-lite"/>
    </source>
</evidence>
<feature type="domain" description="Amidase" evidence="3">
    <location>
        <begin position="483"/>
        <end position="569"/>
    </location>
</feature>
<evidence type="ECO:0000259" key="3">
    <source>
        <dbReference type="Pfam" id="PF01425"/>
    </source>
</evidence>
<dbReference type="InterPro" id="IPR036928">
    <property type="entry name" value="AS_sf"/>
</dbReference>
<accession>A0ABW9KQA2</accession>
<proteinExistence type="predicted"/>
<sequence length="600" mass="64154">MPSFLRWMGSGVAAALAVSCCMSAQVPAVTSSPVTVPMPDAFPIRLRTDVPRMDAKLRAKMDRDLMEVDVPRLQAMYAKRRYTVEQVTRWYLDRIARYNGVYRSVQTVDVEGALQRARAEDAERGGAHGALWGVPIVIKANTAVHGLPDTDGWAGFAIPGHEFVAGKDATVVAKLRAAGAVILGITNMPDFAASDTNRSTVFGRTGNAYDVRFSPGGSSGGTVTAVTENEAMLGTGTDTGNSIRMVAGTSSVVGVFPTRGLVSIAGIAPLDWLLDNTGPIARNVTDAAIALGVMAGEDAQDFKTEGSAAKAQPGPYTQYLKADALKGKRFGVPAIIFDPKGTPLQPETKAMLMVTIDLLRKAGAEVVIDKDLLPASFLDAQKKVETGPYRRDGAMQWLGNYGPAEYKDDSQYKAATGHRLPPVFTGVSGSLDDLVDAASGDAPPPPPTSTDGARRGADRYRNLPPQVVLKDDPNAQAKYFGPREAMLQQYMEALDRFRLDGLIYPTAQMPPPDETMPQDGRLSGGPHSKTGWVNNIGVPAIAMPAGYYPTGIPFGLEISARPWRDGDLLGWAYAFEQATKLRKPPVLVESGLTTAGPYKQ</sequence>
<dbReference type="Pfam" id="PF01425">
    <property type="entry name" value="Amidase"/>
    <property type="match status" value="2"/>
</dbReference>
<dbReference type="PANTHER" id="PTHR42678:SF34">
    <property type="entry name" value="OS04G0183300 PROTEIN"/>
    <property type="match status" value="1"/>
</dbReference>
<keyword evidence="5" id="KW-1185">Reference proteome</keyword>
<dbReference type="Gene3D" id="3.90.1300.10">
    <property type="entry name" value="Amidase signature (AS) domain"/>
    <property type="match status" value="1"/>
</dbReference>
<gene>
    <name evidence="4" type="ORF">ACK2TP_13980</name>
</gene>
<dbReference type="InterPro" id="IPR023631">
    <property type="entry name" value="Amidase_dom"/>
</dbReference>
<feature type="chain" id="PRO_5045381474" evidence="2">
    <location>
        <begin position="25"/>
        <end position="600"/>
    </location>
</feature>
<feature type="signal peptide" evidence="2">
    <location>
        <begin position="1"/>
        <end position="24"/>
    </location>
</feature>
<dbReference type="PANTHER" id="PTHR42678">
    <property type="entry name" value="AMIDASE"/>
    <property type="match status" value="1"/>
</dbReference>
<keyword evidence="2" id="KW-0732">Signal</keyword>
<evidence type="ECO:0000313" key="5">
    <source>
        <dbReference type="Proteomes" id="UP001634747"/>
    </source>
</evidence>
<dbReference type="EMBL" id="JBJYXY010000001">
    <property type="protein sequence ID" value="MFN2976875.1"/>
    <property type="molecule type" value="Genomic_DNA"/>
</dbReference>
<comment type="caution">
    <text evidence="4">The sequence shown here is derived from an EMBL/GenBank/DDBJ whole genome shotgun (WGS) entry which is preliminary data.</text>
</comment>